<dbReference type="SUPFAM" id="SSF53474">
    <property type="entry name" value="alpha/beta-Hydrolases"/>
    <property type="match status" value="1"/>
</dbReference>
<protein>
    <recommendedName>
        <fullName evidence="13">Isochorismate synthase</fullName>
    </recommendedName>
</protein>
<dbReference type="InterPro" id="IPR032264">
    <property type="entry name" value="MenD_middle"/>
</dbReference>
<evidence type="ECO:0000256" key="6">
    <source>
        <dbReference type="ARBA" id="ARBA00023239"/>
    </source>
</evidence>
<dbReference type="GO" id="GO:0016829">
    <property type="term" value="F:lyase activity"/>
    <property type="evidence" value="ECO:0007669"/>
    <property type="project" value="UniProtKB-KW"/>
</dbReference>
<feature type="domain" description="Chorismate-utilising enzyme C-terminal" evidence="7">
    <location>
        <begin position="241"/>
        <end position="398"/>
    </location>
</feature>
<dbReference type="GO" id="GO:0046872">
    <property type="term" value="F:metal ion binding"/>
    <property type="evidence" value="ECO:0007669"/>
    <property type="project" value="UniProtKB-KW"/>
</dbReference>
<dbReference type="EMBL" id="JABANM010023586">
    <property type="protein sequence ID" value="KAF4717631.1"/>
    <property type="molecule type" value="Genomic_DNA"/>
</dbReference>
<evidence type="ECO:0000259" key="7">
    <source>
        <dbReference type="Pfam" id="PF00425"/>
    </source>
</evidence>
<dbReference type="GO" id="GO:0009234">
    <property type="term" value="P:menaquinone biosynthetic process"/>
    <property type="evidence" value="ECO:0007669"/>
    <property type="project" value="InterPro"/>
</dbReference>
<dbReference type="HAMAP" id="MF_01659">
    <property type="entry name" value="MenD"/>
    <property type="match status" value="1"/>
</dbReference>
<dbReference type="InterPro" id="IPR012001">
    <property type="entry name" value="Thiamin_PyroP_enz_TPP-bd_dom"/>
</dbReference>
<evidence type="ECO:0000259" key="10">
    <source>
        <dbReference type="Pfam" id="PF16582"/>
    </source>
</evidence>
<keyword evidence="2" id="KW-0479">Metal-binding</keyword>
<dbReference type="InterPro" id="IPR004433">
    <property type="entry name" value="MenaQ_synth_MenD"/>
</dbReference>
<gene>
    <name evidence="11" type="ORF">FOZ62_026389</name>
</gene>
<evidence type="ECO:0000256" key="3">
    <source>
        <dbReference type="ARBA" id="ARBA00022842"/>
    </source>
</evidence>
<evidence type="ECO:0000259" key="9">
    <source>
        <dbReference type="Pfam" id="PF02776"/>
    </source>
</evidence>
<feature type="domain" description="Chorismate-utilising enzyme C-terminal" evidence="7">
    <location>
        <begin position="426"/>
        <end position="514"/>
    </location>
</feature>
<keyword evidence="1" id="KW-0808">Transferase</keyword>
<dbReference type="GO" id="GO:0030976">
    <property type="term" value="F:thiamine pyrophosphate binding"/>
    <property type="evidence" value="ECO:0007669"/>
    <property type="project" value="InterPro"/>
</dbReference>
<evidence type="ECO:0000259" key="8">
    <source>
        <dbReference type="Pfam" id="PF00561"/>
    </source>
</evidence>
<evidence type="ECO:0000313" key="12">
    <source>
        <dbReference type="Proteomes" id="UP000574390"/>
    </source>
</evidence>
<dbReference type="NCBIfam" id="TIGR00173">
    <property type="entry name" value="menD"/>
    <property type="match status" value="1"/>
</dbReference>
<dbReference type="InterPro" id="IPR000073">
    <property type="entry name" value="AB_hydrolase_1"/>
</dbReference>
<dbReference type="InterPro" id="IPR029061">
    <property type="entry name" value="THDP-binding"/>
</dbReference>
<evidence type="ECO:0000256" key="5">
    <source>
        <dbReference type="ARBA" id="ARBA00023211"/>
    </source>
</evidence>
<keyword evidence="3" id="KW-0460">Magnesium</keyword>
<dbReference type="Pfam" id="PF16582">
    <property type="entry name" value="TPP_enzyme_M_2"/>
    <property type="match status" value="1"/>
</dbReference>
<accession>A0A7J6RBC6</accession>
<feature type="domain" description="Menaquinone biosynthesis protein MenD middle" evidence="10">
    <location>
        <begin position="735"/>
        <end position="943"/>
    </location>
</feature>
<dbReference type="InterPro" id="IPR015890">
    <property type="entry name" value="Chorismate_C"/>
</dbReference>
<dbReference type="Pfam" id="PF02776">
    <property type="entry name" value="TPP_enzyme_N"/>
    <property type="match status" value="1"/>
</dbReference>
<reference evidence="11 12" key="1">
    <citation type="submission" date="2020-04" db="EMBL/GenBank/DDBJ databases">
        <title>Perkinsus olseni comparative genomics.</title>
        <authorList>
            <person name="Bogema D.R."/>
        </authorList>
    </citation>
    <scope>NUCLEOTIDE SEQUENCE [LARGE SCALE GENOMIC DNA]</scope>
    <source>
        <strain evidence="11">ATCC PRA-205</strain>
    </source>
</reference>
<dbReference type="PANTHER" id="PTHR42916:SF1">
    <property type="entry name" value="PROTEIN PHYLLO, CHLOROPLASTIC"/>
    <property type="match status" value="1"/>
</dbReference>
<dbReference type="PANTHER" id="PTHR42916">
    <property type="entry name" value="2-SUCCINYL-5-ENOLPYRUVYL-6-HYDROXY-3-CYCLOHEXENE-1-CARBOXYLATE SYNTHASE"/>
    <property type="match status" value="1"/>
</dbReference>
<keyword evidence="4" id="KW-0786">Thiamine pyrophosphate</keyword>
<dbReference type="CDD" id="cd07037">
    <property type="entry name" value="TPP_PYR_MenD"/>
    <property type="match status" value="1"/>
</dbReference>
<dbReference type="SUPFAM" id="SSF56322">
    <property type="entry name" value="ADC synthase"/>
    <property type="match status" value="1"/>
</dbReference>
<keyword evidence="5" id="KW-0464">Manganese</keyword>
<dbReference type="Gene3D" id="3.40.50.1820">
    <property type="entry name" value="alpha/beta hydrolase"/>
    <property type="match status" value="1"/>
</dbReference>
<feature type="domain" description="Thiamine pyrophosphate enzyme N-terminal TPP-binding" evidence="9">
    <location>
        <begin position="546"/>
        <end position="657"/>
    </location>
</feature>
<evidence type="ECO:0000256" key="1">
    <source>
        <dbReference type="ARBA" id="ARBA00022679"/>
    </source>
</evidence>
<dbReference type="SUPFAM" id="SSF52518">
    <property type="entry name" value="Thiamin diphosphate-binding fold (THDP-binding)"/>
    <property type="match status" value="2"/>
</dbReference>
<name>A0A7J6RBC6_PEROL</name>
<proteinExistence type="inferred from homology"/>
<feature type="domain" description="AB hydrolase-1" evidence="8">
    <location>
        <begin position="1197"/>
        <end position="1310"/>
    </location>
</feature>
<organism evidence="11 12">
    <name type="scientific">Perkinsus olseni</name>
    <name type="common">Perkinsus atlanticus</name>
    <dbReference type="NCBI Taxonomy" id="32597"/>
    <lineage>
        <taxon>Eukaryota</taxon>
        <taxon>Sar</taxon>
        <taxon>Alveolata</taxon>
        <taxon>Perkinsozoa</taxon>
        <taxon>Perkinsea</taxon>
        <taxon>Perkinsida</taxon>
        <taxon>Perkinsidae</taxon>
        <taxon>Perkinsus</taxon>
    </lineage>
</organism>
<comment type="caution">
    <text evidence="11">The sequence shown here is derived from an EMBL/GenBank/DDBJ whole genome shotgun (WGS) entry which is preliminary data.</text>
</comment>
<evidence type="ECO:0008006" key="13">
    <source>
        <dbReference type="Google" id="ProtNLM"/>
    </source>
</evidence>
<evidence type="ECO:0000313" key="11">
    <source>
        <dbReference type="EMBL" id="KAF4717631.1"/>
    </source>
</evidence>
<dbReference type="Gene3D" id="3.40.50.1220">
    <property type="entry name" value="TPP-binding domain"/>
    <property type="match status" value="1"/>
</dbReference>
<keyword evidence="6" id="KW-0456">Lyase</keyword>
<dbReference type="InterPro" id="IPR029058">
    <property type="entry name" value="AB_hydrolase_fold"/>
</dbReference>
<dbReference type="Gene3D" id="3.60.120.10">
    <property type="entry name" value="Anthranilate synthase"/>
    <property type="match status" value="1"/>
</dbReference>
<dbReference type="GO" id="GO:0070204">
    <property type="term" value="F:2-succinyl-5-enolpyruvyl-6-hydroxy-3-cyclohexene-1-carboxylic-acid synthase activity"/>
    <property type="evidence" value="ECO:0007669"/>
    <property type="project" value="InterPro"/>
</dbReference>
<sequence length="1448" mass="157959">MPYCQSDCSTSPPALGGSDVVDPHLTLPLCPSPEVACLHVMDAISHYGQSSSPKVSETHARVLRIECPTVLPVESADHLPKLFLRLLRFQGFGRESRSLFVARDGSFALGGWGQAHVASSLDAMLLCGTDDRVHYIGGRRFDEDRAVGAEWRDFFRDPSQEYWVLPRLEVASSGVFPDTTYTVSANLLYDSCTGKLLMGEADDALSTIASFKWPCRLSDLTIGPAPLPPLASDIIPANTLEQYTDTVNTAISKFRNGSLDKVVISLRSTLSFKDSACPMDPIDWLITVVEAVPDTKRYTIYIEPPRGESAFVCITPERLCRVKGGHIETEAVAGTWKPSEITTNDEADLKRTTEHSTVTKYIRGILTRRAHDVHVSGVNLLRLKELVHCKQMLEATVDLSDQQDSLSTRDDDELSLHNGHDVVEWLVQDLHPTPAVGGKPLKDGMTFIRASEPFDRGFFAAPCGVVSSGGGELAVSLRSALVERRHGSKVHVMAGAGLIDGSVPKDEWNEIRLKMRQFVGTLSDGVRPALKEPMEFPNFNTFWCAVFVDELVRLGIKHFVVCPGSRSTPLTIAVTQHPQATHVVHTDERGAAFYALGYAKATGLPAPVIVTSGSAVANLLPAVTEAHESRVPMLLLTADRPSELRDTGSNQTMNQTDIFKPYAVWTRDVAPPCESATIRSLLSDIDYAVGKCLQQSGVVHMNMQFRENLAPEGGAVRGGQYGEVSAFRVPEDSRFTRWQLRSTEPLTRVARPARRVIEDDAVKELISSGTVVLVVGALSSPMDAAAVDAMAEELQCIVLADAVSGCRRECLPSLCLSSQAVLDMLQLSRPTVIRLGGALISKQVQAWMSSKMGPVKEHIRVMDVPRRHDVDWNGTIVVDATCAEFARMVDDLTLDPAVSTSNRSLRDRIHAISSRAEKRVQAELGGECTEPNITRSLANFASERREGMVISSSMSCRNFDTFCPLGVDLPRVSCSRGVSGIDGTISTAVGYAVGLGRATNLLIGDVAAIHDLNSLVQLANYLNGGGIVGDVKIPPVKIVVCNNNGGSMFKFVPIGKYAEDVAYNENFRTPNAQVAFAGAAKMLGLEGSKKVDDLAGMIESIDHSGLTEIVSGGADTGILPSYRVWREDLSPVYHSLDFWISSSRQRWLNCVGAQVPKTSQDEDVALRRRITAAVGEVVEESLRLHPGVKLRQAATAPLVLLHGWMGSAKSYSDWLACEELTAKYDIVSISLPGHGGSQASEGSTLFDYGMSATIANLRGLVKDLFYNKPVTVCGYSQGGRVALEWARRAPGDITRLIVIAASTAVGGPAIRERRWRSDCAWAEKLESPNLDLGLFLTKWYGSGSVFADLPTRRPEEFFGQWLPSRVGDANPSGWAKSMLAMSQAWSVDCWLSTKDVVFLGILSRLLRGFSFPFFMLFMFELSELHLRGVASSLELLINNQCIENNMMR</sequence>
<dbReference type="Gene3D" id="3.40.50.970">
    <property type="match status" value="2"/>
</dbReference>
<dbReference type="Pfam" id="PF00561">
    <property type="entry name" value="Abhydrolase_1"/>
    <property type="match status" value="1"/>
</dbReference>
<evidence type="ECO:0000256" key="4">
    <source>
        <dbReference type="ARBA" id="ARBA00023052"/>
    </source>
</evidence>
<dbReference type="Pfam" id="PF00425">
    <property type="entry name" value="Chorismate_bind"/>
    <property type="match status" value="2"/>
</dbReference>
<dbReference type="InterPro" id="IPR005801">
    <property type="entry name" value="ADC_synthase"/>
</dbReference>
<evidence type="ECO:0000256" key="2">
    <source>
        <dbReference type="ARBA" id="ARBA00022723"/>
    </source>
</evidence>
<dbReference type="Proteomes" id="UP000574390">
    <property type="component" value="Unassembled WGS sequence"/>
</dbReference>